<keyword evidence="9" id="KW-1185">Reference proteome</keyword>
<evidence type="ECO:0000259" key="7">
    <source>
        <dbReference type="Pfam" id="PF04138"/>
    </source>
</evidence>
<feature type="transmembrane region" description="Helical" evidence="6">
    <location>
        <begin position="85"/>
        <end position="107"/>
    </location>
</feature>
<dbReference type="InterPro" id="IPR007267">
    <property type="entry name" value="GtrA_DPMS_TM"/>
</dbReference>
<feature type="transmembrane region" description="Helical" evidence="6">
    <location>
        <begin position="119"/>
        <end position="137"/>
    </location>
</feature>
<dbReference type="GO" id="GO:0005886">
    <property type="term" value="C:plasma membrane"/>
    <property type="evidence" value="ECO:0007669"/>
    <property type="project" value="TreeGrafter"/>
</dbReference>
<keyword evidence="4 6" id="KW-1133">Transmembrane helix</keyword>
<feature type="transmembrane region" description="Helical" evidence="6">
    <location>
        <begin position="12"/>
        <end position="38"/>
    </location>
</feature>
<evidence type="ECO:0000256" key="1">
    <source>
        <dbReference type="ARBA" id="ARBA00004141"/>
    </source>
</evidence>
<dbReference type="InterPro" id="IPR051401">
    <property type="entry name" value="GtrA_CellWall_Glycosyl"/>
</dbReference>
<dbReference type="AlphaFoldDB" id="A0A1E5LF87"/>
<dbReference type="GO" id="GO:0000271">
    <property type="term" value="P:polysaccharide biosynthetic process"/>
    <property type="evidence" value="ECO:0007669"/>
    <property type="project" value="InterPro"/>
</dbReference>
<evidence type="ECO:0000256" key="6">
    <source>
        <dbReference type="SAM" id="Phobius"/>
    </source>
</evidence>
<evidence type="ECO:0000256" key="2">
    <source>
        <dbReference type="ARBA" id="ARBA00009399"/>
    </source>
</evidence>
<accession>A0A1E5LF87</accession>
<protein>
    <recommendedName>
        <fullName evidence="7">GtrA/DPMS transmembrane domain-containing protein</fullName>
    </recommendedName>
</protein>
<dbReference type="OrthoDB" id="9812049at2"/>
<dbReference type="EMBL" id="MJEH01000022">
    <property type="protein sequence ID" value="OEH92730.1"/>
    <property type="molecule type" value="Genomic_DNA"/>
</dbReference>
<feature type="transmembrane region" description="Helical" evidence="6">
    <location>
        <begin position="44"/>
        <end position="64"/>
    </location>
</feature>
<evidence type="ECO:0000313" key="9">
    <source>
        <dbReference type="Proteomes" id="UP000095209"/>
    </source>
</evidence>
<evidence type="ECO:0000313" key="8">
    <source>
        <dbReference type="EMBL" id="OEH92730.1"/>
    </source>
</evidence>
<dbReference type="Pfam" id="PF04138">
    <property type="entry name" value="GtrA_DPMS_TM"/>
    <property type="match status" value="1"/>
</dbReference>
<reference evidence="8 9" key="1">
    <citation type="submission" date="2016-08" db="EMBL/GenBank/DDBJ databases">
        <title>Genome of Bacillus solimangrovi GH2-4.</title>
        <authorList>
            <person name="Lim S."/>
            <person name="Kim B.-C."/>
        </authorList>
    </citation>
    <scope>NUCLEOTIDE SEQUENCE [LARGE SCALE GENOMIC DNA]</scope>
    <source>
        <strain evidence="8 9">GH2-4</strain>
    </source>
</reference>
<comment type="subcellular location">
    <subcellularLocation>
        <location evidence="1">Membrane</location>
        <topology evidence="1">Multi-pass membrane protein</topology>
    </subcellularLocation>
</comment>
<dbReference type="PANTHER" id="PTHR38459:SF1">
    <property type="entry name" value="PROPHAGE BACTOPRENOL-LINKED GLUCOSE TRANSLOCASE HOMOLOG"/>
    <property type="match status" value="1"/>
</dbReference>
<comment type="similarity">
    <text evidence="2">Belongs to the GtrA family.</text>
</comment>
<evidence type="ECO:0000256" key="3">
    <source>
        <dbReference type="ARBA" id="ARBA00022692"/>
    </source>
</evidence>
<organism evidence="8 9">
    <name type="scientific">Bacillus solimangrovi</name>
    <dbReference type="NCBI Taxonomy" id="1305675"/>
    <lineage>
        <taxon>Bacteria</taxon>
        <taxon>Bacillati</taxon>
        <taxon>Bacillota</taxon>
        <taxon>Bacilli</taxon>
        <taxon>Bacillales</taxon>
        <taxon>Bacillaceae</taxon>
        <taxon>Bacillus</taxon>
    </lineage>
</organism>
<name>A0A1E5LF87_9BACI</name>
<dbReference type="RefSeq" id="WP_069717172.1">
    <property type="nucleotide sequence ID" value="NZ_MJEH01000022.1"/>
</dbReference>
<comment type="caution">
    <text evidence="8">The sequence shown here is derived from an EMBL/GenBank/DDBJ whole genome shotgun (WGS) entry which is preliminary data.</text>
</comment>
<proteinExistence type="inferred from homology"/>
<keyword evidence="5 6" id="KW-0472">Membrane</keyword>
<evidence type="ECO:0000256" key="5">
    <source>
        <dbReference type="ARBA" id="ARBA00023136"/>
    </source>
</evidence>
<dbReference type="PANTHER" id="PTHR38459">
    <property type="entry name" value="PROPHAGE BACTOPRENOL-LINKED GLUCOSE TRANSLOCASE HOMOLOG"/>
    <property type="match status" value="1"/>
</dbReference>
<evidence type="ECO:0000256" key="4">
    <source>
        <dbReference type="ARBA" id="ARBA00022989"/>
    </source>
</evidence>
<gene>
    <name evidence="8" type="ORF">BFG57_01625</name>
</gene>
<dbReference type="STRING" id="1305675.BFG57_01625"/>
<dbReference type="Proteomes" id="UP000095209">
    <property type="component" value="Unassembled WGS sequence"/>
</dbReference>
<feature type="domain" description="GtrA/DPMS transmembrane" evidence="7">
    <location>
        <begin position="16"/>
        <end position="142"/>
    </location>
</feature>
<sequence length="150" mass="17482">MHKNNREWNNKLQFVQFGIIGISNALVDIVTLNVLLWMYTGKSYFVLIVINTISYCMAILNSYYWNSKFTFKHFATYSAKEKVAFTIQAVVSLFISNGVFFVAILVFEYTSFALFFEKNLAKGLAMLLSSLASYFFMKKWVFELRHVNKL</sequence>
<keyword evidence="3 6" id="KW-0812">Transmembrane</keyword>